<accession>A0A7Z0D4I5</accession>
<keyword evidence="2" id="KW-0812">Transmembrane</keyword>
<dbReference type="Proteomes" id="UP000539111">
    <property type="component" value="Unassembled WGS sequence"/>
</dbReference>
<name>A0A7Z0D4I5_9MICO</name>
<sequence length="137" mass="14207">MTNESNHFAEHRAQPSRNNAVSDDAARPHYSRGGATVGDVKTSVAAAFSLVLGVVALCAVLAVVLSPVAVVLGIVGIIMAVIGMRKARHFGLAGHGIAVTGLVLSIIALVLAILEIIGVATFINMPGWTNWIPQMNS</sequence>
<evidence type="ECO:0000256" key="2">
    <source>
        <dbReference type="SAM" id="Phobius"/>
    </source>
</evidence>
<gene>
    <name evidence="3" type="ORF">BJY26_003016</name>
</gene>
<feature type="region of interest" description="Disordered" evidence="1">
    <location>
        <begin position="1"/>
        <end position="26"/>
    </location>
</feature>
<protein>
    <recommendedName>
        <fullName evidence="5">DUF4190 domain-containing protein</fullName>
    </recommendedName>
</protein>
<dbReference type="EMBL" id="JACBZP010000001">
    <property type="protein sequence ID" value="NYI68710.1"/>
    <property type="molecule type" value="Genomic_DNA"/>
</dbReference>
<evidence type="ECO:0000313" key="4">
    <source>
        <dbReference type="Proteomes" id="UP000539111"/>
    </source>
</evidence>
<dbReference type="RefSeq" id="WP_179429016.1">
    <property type="nucleotide sequence ID" value="NZ_JACBZP010000001.1"/>
</dbReference>
<evidence type="ECO:0008006" key="5">
    <source>
        <dbReference type="Google" id="ProtNLM"/>
    </source>
</evidence>
<evidence type="ECO:0000256" key="1">
    <source>
        <dbReference type="SAM" id="MobiDB-lite"/>
    </source>
</evidence>
<feature type="transmembrane region" description="Helical" evidence="2">
    <location>
        <begin position="51"/>
        <end position="84"/>
    </location>
</feature>
<reference evidence="3 4" key="1">
    <citation type="submission" date="2020-07" db="EMBL/GenBank/DDBJ databases">
        <title>Sequencing the genomes of 1000 actinobacteria strains.</title>
        <authorList>
            <person name="Klenk H.-P."/>
        </authorList>
    </citation>
    <scope>NUCLEOTIDE SEQUENCE [LARGE SCALE GENOMIC DNA]</scope>
    <source>
        <strain evidence="3 4">DSM 26341</strain>
    </source>
</reference>
<dbReference type="AlphaFoldDB" id="A0A7Z0D4I5"/>
<organism evidence="3 4">
    <name type="scientific">Spelaeicoccus albus</name>
    <dbReference type="NCBI Taxonomy" id="1280376"/>
    <lineage>
        <taxon>Bacteria</taxon>
        <taxon>Bacillati</taxon>
        <taxon>Actinomycetota</taxon>
        <taxon>Actinomycetes</taxon>
        <taxon>Micrococcales</taxon>
        <taxon>Brevibacteriaceae</taxon>
        <taxon>Spelaeicoccus</taxon>
    </lineage>
</organism>
<comment type="caution">
    <text evidence="3">The sequence shown here is derived from an EMBL/GenBank/DDBJ whole genome shotgun (WGS) entry which is preliminary data.</text>
</comment>
<evidence type="ECO:0000313" key="3">
    <source>
        <dbReference type="EMBL" id="NYI68710.1"/>
    </source>
</evidence>
<proteinExistence type="predicted"/>
<keyword evidence="2" id="KW-1133">Transmembrane helix</keyword>
<keyword evidence="2" id="KW-0472">Membrane</keyword>
<keyword evidence="4" id="KW-1185">Reference proteome</keyword>
<feature type="transmembrane region" description="Helical" evidence="2">
    <location>
        <begin position="96"/>
        <end position="123"/>
    </location>
</feature>